<reference evidence="3" key="2">
    <citation type="submission" date="2015-01" db="EMBL/GenBank/DDBJ databases">
        <title>Evolutionary Origins and Diversification of the Mycorrhizal Mutualists.</title>
        <authorList>
            <consortium name="DOE Joint Genome Institute"/>
            <consortium name="Mycorrhizal Genomics Consortium"/>
            <person name="Kohler A."/>
            <person name="Kuo A."/>
            <person name="Nagy L.G."/>
            <person name="Floudas D."/>
            <person name="Copeland A."/>
            <person name="Barry K.W."/>
            <person name="Cichocki N."/>
            <person name="Veneault-Fourrey C."/>
            <person name="LaButti K."/>
            <person name="Lindquist E.A."/>
            <person name="Lipzen A."/>
            <person name="Lundell T."/>
            <person name="Morin E."/>
            <person name="Murat C."/>
            <person name="Riley R."/>
            <person name="Ohm R."/>
            <person name="Sun H."/>
            <person name="Tunlid A."/>
            <person name="Henrissat B."/>
            <person name="Grigoriev I.V."/>
            <person name="Hibbett D.S."/>
            <person name="Martin F."/>
        </authorList>
    </citation>
    <scope>NUCLEOTIDE SEQUENCE [LARGE SCALE GENOMIC DNA]</scope>
    <source>
        <strain evidence="3">UH-Slu-Lm8-n1</strain>
    </source>
</reference>
<dbReference type="Proteomes" id="UP000054485">
    <property type="component" value="Unassembled WGS sequence"/>
</dbReference>
<dbReference type="InParanoid" id="A0A0D0BKK3"/>
<proteinExistence type="predicted"/>
<dbReference type="EMBL" id="KN835204">
    <property type="protein sequence ID" value="KIK43793.1"/>
    <property type="molecule type" value="Genomic_DNA"/>
</dbReference>
<evidence type="ECO:0000313" key="2">
    <source>
        <dbReference type="EMBL" id="KIK43793.1"/>
    </source>
</evidence>
<gene>
    <name evidence="2" type="ORF">CY34DRAFT_11482</name>
</gene>
<dbReference type="OrthoDB" id="2688836at2759"/>
<keyword evidence="3" id="KW-1185">Reference proteome</keyword>
<organism evidence="2 3">
    <name type="scientific">Suillus luteus UH-Slu-Lm8-n1</name>
    <dbReference type="NCBI Taxonomy" id="930992"/>
    <lineage>
        <taxon>Eukaryota</taxon>
        <taxon>Fungi</taxon>
        <taxon>Dikarya</taxon>
        <taxon>Basidiomycota</taxon>
        <taxon>Agaricomycotina</taxon>
        <taxon>Agaricomycetes</taxon>
        <taxon>Agaricomycetidae</taxon>
        <taxon>Boletales</taxon>
        <taxon>Suillineae</taxon>
        <taxon>Suillaceae</taxon>
        <taxon>Suillus</taxon>
    </lineage>
</organism>
<accession>A0A0D0BKK3</accession>
<feature type="compositionally biased region" description="Polar residues" evidence="1">
    <location>
        <begin position="87"/>
        <end position="101"/>
    </location>
</feature>
<reference evidence="2 3" key="1">
    <citation type="submission" date="2014-04" db="EMBL/GenBank/DDBJ databases">
        <authorList>
            <consortium name="DOE Joint Genome Institute"/>
            <person name="Kuo A."/>
            <person name="Ruytinx J."/>
            <person name="Rineau F."/>
            <person name="Colpaert J."/>
            <person name="Kohler A."/>
            <person name="Nagy L.G."/>
            <person name="Floudas D."/>
            <person name="Copeland A."/>
            <person name="Barry K.W."/>
            <person name="Cichocki N."/>
            <person name="Veneault-Fourrey C."/>
            <person name="LaButti K."/>
            <person name="Lindquist E.A."/>
            <person name="Lipzen A."/>
            <person name="Lundell T."/>
            <person name="Morin E."/>
            <person name="Murat C."/>
            <person name="Sun H."/>
            <person name="Tunlid A."/>
            <person name="Henrissat B."/>
            <person name="Grigoriev I.V."/>
            <person name="Hibbett D.S."/>
            <person name="Martin F."/>
            <person name="Nordberg H.P."/>
            <person name="Cantor M.N."/>
            <person name="Hua S.X."/>
        </authorList>
    </citation>
    <scope>NUCLEOTIDE SEQUENCE [LARGE SCALE GENOMIC DNA]</scope>
    <source>
        <strain evidence="2 3">UH-Slu-Lm8-n1</strain>
    </source>
</reference>
<name>A0A0D0BKK3_9AGAM</name>
<sequence length="340" mass="38169">MNLHRQLIEAYPLMSNTPLGVPQPAPHGQFLDQGSPPYIRTTGSMAEGTDHHLGQLPQELPYYGIYGSATYKPRTQNFLPQYAANSRNQSWTAPQDPQVKSSPPEVADPRLGLNPRALLPYNTFGSGITELGAQESLSQHSTYSEEQNLSTPYELWGSQSEVADPRLGQSAQELLPNGNFGFTSYEPEVQVELSKSVTHLEGQTWPALFDPRVTETLPEEADPHLGQQPQELFPYDNESASYVPGAHGILPQHSSSSEEQTLLGQRHHLSLPPPMVQGHQNRVMCTQPGCGVILNKENLTRHNNEVHERKIRARCDRCGREFTRPYLKREHVRQARCRKR</sequence>
<dbReference type="AlphaFoldDB" id="A0A0D0BKK3"/>
<feature type="region of interest" description="Disordered" evidence="1">
    <location>
        <begin position="87"/>
        <end position="109"/>
    </location>
</feature>
<protein>
    <submittedName>
        <fullName evidence="2">Uncharacterized protein</fullName>
    </submittedName>
</protein>
<evidence type="ECO:0000256" key="1">
    <source>
        <dbReference type="SAM" id="MobiDB-lite"/>
    </source>
</evidence>
<dbReference type="HOGENOM" id="CLU_816777_0_0_1"/>
<evidence type="ECO:0000313" key="3">
    <source>
        <dbReference type="Proteomes" id="UP000054485"/>
    </source>
</evidence>